<organism evidence="5 6">
    <name type="scientific">Lentinula boryana</name>
    <dbReference type="NCBI Taxonomy" id="40481"/>
    <lineage>
        <taxon>Eukaryota</taxon>
        <taxon>Fungi</taxon>
        <taxon>Dikarya</taxon>
        <taxon>Basidiomycota</taxon>
        <taxon>Agaricomycotina</taxon>
        <taxon>Agaricomycetes</taxon>
        <taxon>Agaricomycetidae</taxon>
        <taxon>Agaricales</taxon>
        <taxon>Marasmiineae</taxon>
        <taxon>Omphalotaceae</taxon>
        <taxon>Lentinula</taxon>
    </lineage>
</organism>
<dbReference type="PANTHER" id="PTHR19316">
    <property type="entry name" value="PROTEIN FOLDING REGULATOR"/>
    <property type="match status" value="1"/>
</dbReference>
<accession>A0ABQ8PZ66</accession>
<feature type="compositionally biased region" description="Basic residues" evidence="3">
    <location>
        <begin position="255"/>
        <end position="266"/>
    </location>
</feature>
<dbReference type="Gene3D" id="1.25.10.10">
    <property type="entry name" value="Leucine-rich Repeat Variant"/>
    <property type="match status" value="1"/>
</dbReference>
<feature type="region of interest" description="Disordered" evidence="3">
    <location>
        <begin position="233"/>
        <end position="295"/>
    </location>
</feature>
<evidence type="ECO:0000256" key="3">
    <source>
        <dbReference type="SAM" id="MobiDB-lite"/>
    </source>
</evidence>
<gene>
    <name evidence="5" type="ORF">F5050DRAFT_1792669</name>
</gene>
<feature type="compositionally biased region" description="Polar residues" evidence="3">
    <location>
        <begin position="233"/>
        <end position="249"/>
    </location>
</feature>
<dbReference type="InterPro" id="IPR011989">
    <property type="entry name" value="ARM-like"/>
</dbReference>
<feature type="domain" description="Nucleotide exchange factor Fes1" evidence="4">
    <location>
        <begin position="1"/>
        <end position="94"/>
    </location>
</feature>
<dbReference type="PANTHER" id="PTHR19316:SF18">
    <property type="entry name" value="HSP70-BINDING PROTEIN 1"/>
    <property type="match status" value="1"/>
</dbReference>
<feature type="compositionally biased region" description="Low complexity" evidence="3">
    <location>
        <begin position="13"/>
        <end position="30"/>
    </location>
</feature>
<dbReference type="InterPro" id="IPR013918">
    <property type="entry name" value="Nucleotide_exch_fac_Fes1"/>
</dbReference>
<dbReference type="InterPro" id="IPR050693">
    <property type="entry name" value="Hsp70_NEF-Inhibitors"/>
</dbReference>
<dbReference type="Pfam" id="PF08609">
    <property type="entry name" value="Fes1"/>
    <property type="match status" value="1"/>
</dbReference>
<reference evidence="5" key="1">
    <citation type="submission" date="2022-08" db="EMBL/GenBank/DDBJ databases">
        <authorList>
            <consortium name="DOE Joint Genome Institute"/>
            <person name="Min B."/>
            <person name="Riley R."/>
            <person name="Sierra-Patev S."/>
            <person name="Naranjo-Ortiz M."/>
            <person name="Looney B."/>
            <person name="Konkel Z."/>
            <person name="Slot J.C."/>
            <person name="Sakamoto Y."/>
            <person name="Steenwyk J.L."/>
            <person name="Rokas A."/>
            <person name="Carro J."/>
            <person name="Camarero S."/>
            <person name="Ferreira P."/>
            <person name="Molpeceres G."/>
            <person name="Ruiz-Duenas F.J."/>
            <person name="Serrano A."/>
            <person name="Henrissat B."/>
            <person name="Drula E."/>
            <person name="Hughes K.W."/>
            <person name="Mata J.L."/>
            <person name="Ishikawa N.K."/>
            <person name="Vargas-Isla R."/>
            <person name="Ushijima S."/>
            <person name="Smith C.A."/>
            <person name="Ahrendt S."/>
            <person name="Andreopoulos W."/>
            <person name="He G."/>
            <person name="Labutti K."/>
            <person name="Lipzen A."/>
            <person name="Ng V."/>
            <person name="Sandor L."/>
            <person name="Barry K."/>
            <person name="Martinez A.T."/>
            <person name="Xiao Y."/>
            <person name="Gibbons J.G."/>
            <person name="Terashima K."/>
            <person name="Hibbett D.S."/>
            <person name="Grigoriev I.V."/>
        </authorList>
    </citation>
    <scope>NUCLEOTIDE SEQUENCE</scope>
    <source>
        <strain evidence="5">TFB10827</strain>
    </source>
</reference>
<comment type="caution">
    <text evidence="5">The sequence shown here is derived from an EMBL/GenBank/DDBJ whole genome shotgun (WGS) entry which is preliminary data.</text>
</comment>
<protein>
    <submittedName>
        <fullName evidence="5">Nucleotide exchange factor Fes1-domain-containing protein</fullName>
    </submittedName>
</protein>
<evidence type="ECO:0000313" key="6">
    <source>
        <dbReference type="Proteomes" id="UP001163828"/>
    </source>
</evidence>
<comment type="similarity">
    <text evidence="1">Belongs to the FES1 family.</text>
</comment>
<feature type="region of interest" description="Disordered" evidence="3">
    <location>
        <begin position="365"/>
        <end position="385"/>
    </location>
</feature>
<evidence type="ECO:0000256" key="1">
    <source>
        <dbReference type="ARBA" id="ARBA00011045"/>
    </source>
</evidence>
<evidence type="ECO:0000256" key="2">
    <source>
        <dbReference type="ARBA" id="ARBA00022737"/>
    </source>
</evidence>
<dbReference type="Proteomes" id="UP001163828">
    <property type="component" value="Unassembled WGS sequence"/>
</dbReference>
<evidence type="ECO:0000259" key="4">
    <source>
        <dbReference type="Pfam" id="PF08609"/>
    </source>
</evidence>
<keyword evidence="6" id="KW-1185">Reference proteome</keyword>
<keyword evidence="2" id="KW-0677">Repeat</keyword>
<feature type="region of interest" description="Disordered" evidence="3">
    <location>
        <begin position="1"/>
        <end position="42"/>
    </location>
</feature>
<dbReference type="SUPFAM" id="SSF48371">
    <property type="entry name" value="ARM repeat"/>
    <property type="match status" value="1"/>
</dbReference>
<sequence>MQSLLRWGIENSTPQPQTQTQTQTHTQTPTQPQPQPQPLDPSIIDIILGKSDADRMKDALAIAVSADKVDVEERVNALDDLEMLIEQIDNANNLEKLNMWEPLHGLLTPPTPTPDTERIRTQAIWVIGTAVQNNPAAQDAYLNLNPIPLLTSFLAPPTPSHPTSKETRSKVIYALSGLLKHNAPALKQLDVKNAGDGDDINDGWDRLRQALQHPDNTVRRKTVFLLNNLLTPNEAPTPSLSSPSQNLHTPDSHSHPHSHPHPHSQPHPHPQDPIHPNSHSAYLSHPDRASTSGPTFEAMQTHGIVDVLVESLTGGGEDEEEDVDVDLDFEEKGVTLLRTYLQLNGPLNQSQKDRIRRWIVRSAATAGGESGNGGGDEAEGGGDSLDFESLAERWGMNVSEVEELVKKV</sequence>
<name>A0ABQ8PZ66_9AGAR</name>
<proteinExistence type="inferred from homology"/>
<dbReference type="InterPro" id="IPR016024">
    <property type="entry name" value="ARM-type_fold"/>
</dbReference>
<dbReference type="EMBL" id="MU790958">
    <property type="protein sequence ID" value="KAJ3991752.1"/>
    <property type="molecule type" value="Genomic_DNA"/>
</dbReference>
<evidence type="ECO:0000313" key="5">
    <source>
        <dbReference type="EMBL" id="KAJ3991752.1"/>
    </source>
</evidence>